<sequence>MKVIGGKWKPCIIDCIANGINRPSQIQKAIKQASLRVINQQLCELLDYEVVSKESFDGYPLRVEYKLTAFGNTLLPVIDAMQQWGDANAEKVAEIAMNRNENIVI</sequence>
<accession>A0ABU7RJN0</accession>
<dbReference type="Gene3D" id="1.10.10.10">
    <property type="entry name" value="Winged helix-like DNA-binding domain superfamily/Winged helix DNA-binding domain"/>
    <property type="match status" value="1"/>
</dbReference>
<gene>
    <name evidence="5" type="ORF">V2H41_12845</name>
</gene>
<reference evidence="5 6" key="1">
    <citation type="submission" date="2024-01" db="EMBL/GenBank/DDBJ databases">
        <title>Niabella digestum sp. nov., isolated from waste digestion system.</title>
        <authorList>
            <person name="Zhang L."/>
        </authorList>
    </citation>
    <scope>NUCLEOTIDE SEQUENCE [LARGE SCALE GENOMIC DNA]</scope>
    <source>
        <strain evidence="5 6">A18</strain>
    </source>
</reference>
<dbReference type="SUPFAM" id="SSF46785">
    <property type="entry name" value="Winged helix' DNA-binding domain"/>
    <property type="match status" value="1"/>
</dbReference>
<keyword evidence="3" id="KW-0804">Transcription</keyword>
<evidence type="ECO:0000256" key="3">
    <source>
        <dbReference type="ARBA" id="ARBA00023163"/>
    </source>
</evidence>
<evidence type="ECO:0000313" key="6">
    <source>
        <dbReference type="Proteomes" id="UP001357452"/>
    </source>
</evidence>
<evidence type="ECO:0000256" key="2">
    <source>
        <dbReference type="ARBA" id="ARBA00023125"/>
    </source>
</evidence>
<dbReference type="Pfam" id="PF01638">
    <property type="entry name" value="HxlR"/>
    <property type="match status" value="1"/>
</dbReference>
<feature type="domain" description="HTH hxlR-type" evidence="4">
    <location>
        <begin position="1"/>
        <end position="93"/>
    </location>
</feature>
<keyword evidence="6" id="KW-1185">Reference proteome</keyword>
<dbReference type="InterPro" id="IPR002577">
    <property type="entry name" value="HTH_HxlR"/>
</dbReference>
<dbReference type="PANTHER" id="PTHR33204">
    <property type="entry name" value="TRANSCRIPTIONAL REGULATOR, MARR FAMILY"/>
    <property type="match status" value="1"/>
</dbReference>
<dbReference type="InterPro" id="IPR036390">
    <property type="entry name" value="WH_DNA-bd_sf"/>
</dbReference>
<keyword evidence="2" id="KW-0238">DNA-binding</keyword>
<organism evidence="5 6">
    <name type="scientific">Niabella digestorum</name>
    <dbReference type="NCBI Taxonomy" id="3117701"/>
    <lineage>
        <taxon>Bacteria</taxon>
        <taxon>Pseudomonadati</taxon>
        <taxon>Bacteroidota</taxon>
        <taxon>Chitinophagia</taxon>
        <taxon>Chitinophagales</taxon>
        <taxon>Chitinophagaceae</taxon>
        <taxon>Niabella</taxon>
    </lineage>
</organism>
<evidence type="ECO:0000256" key="1">
    <source>
        <dbReference type="ARBA" id="ARBA00023015"/>
    </source>
</evidence>
<dbReference type="PROSITE" id="PS51118">
    <property type="entry name" value="HTH_HXLR"/>
    <property type="match status" value="1"/>
</dbReference>
<evidence type="ECO:0000313" key="5">
    <source>
        <dbReference type="EMBL" id="MEE6188161.1"/>
    </source>
</evidence>
<name>A0ABU7RJN0_9BACT</name>
<keyword evidence="1" id="KW-0805">Transcription regulation</keyword>
<comment type="caution">
    <text evidence="5">The sequence shown here is derived from an EMBL/GenBank/DDBJ whole genome shotgun (WGS) entry which is preliminary data.</text>
</comment>
<dbReference type="InterPro" id="IPR036388">
    <property type="entry name" value="WH-like_DNA-bd_sf"/>
</dbReference>
<dbReference type="Proteomes" id="UP001357452">
    <property type="component" value="Unassembled WGS sequence"/>
</dbReference>
<dbReference type="RefSeq" id="WP_330975563.1">
    <property type="nucleotide sequence ID" value="NZ_JAZGLY010000008.1"/>
</dbReference>
<protein>
    <submittedName>
        <fullName evidence="5">Helix-turn-helix domain-containing protein</fullName>
    </submittedName>
</protein>
<proteinExistence type="predicted"/>
<evidence type="ECO:0000259" key="4">
    <source>
        <dbReference type="PROSITE" id="PS51118"/>
    </source>
</evidence>
<dbReference type="EMBL" id="JAZGLY010000008">
    <property type="protein sequence ID" value="MEE6188161.1"/>
    <property type="molecule type" value="Genomic_DNA"/>
</dbReference>